<evidence type="ECO:0000256" key="6">
    <source>
        <dbReference type="ARBA" id="ARBA00022679"/>
    </source>
</evidence>
<evidence type="ECO:0000256" key="2">
    <source>
        <dbReference type="ARBA" id="ARBA00004752"/>
    </source>
</evidence>
<evidence type="ECO:0000256" key="12">
    <source>
        <dbReference type="ARBA" id="ARBA00023306"/>
    </source>
</evidence>
<evidence type="ECO:0000256" key="14">
    <source>
        <dbReference type="ARBA" id="ARBA00038053"/>
    </source>
</evidence>
<dbReference type="Proteomes" id="UP000063965">
    <property type="component" value="Chromosome"/>
</dbReference>
<evidence type="ECO:0000313" key="18">
    <source>
        <dbReference type="Proteomes" id="UP000063965"/>
    </source>
</evidence>
<evidence type="ECO:0000256" key="3">
    <source>
        <dbReference type="ARBA" id="ARBA00022475"/>
    </source>
</evidence>
<reference evidence="17 18" key="1">
    <citation type="journal article" date="2015" name="Genome Biol. Evol.">
        <title>Distinctive Genome Reduction Rates Revealed by Genomic Analyses of Two Coxiella-Like Endosymbionts in Ticks.</title>
        <authorList>
            <person name="Gottlieb Y."/>
            <person name="Lalzar I."/>
            <person name="Klasson L."/>
        </authorList>
    </citation>
    <scope>NUCLEOTIDE SEQUENCE [LARGE SCALE GENOMIC DNA]</scope>
    <source>
        <strain evidence="17 18">CRt</strain>
    </source>
</reference>
<keyword evidence="11 16" id="KW-0472">Membrane</keyword>
<keyword evidence="5 16" id="KW-0328">Glycosyltransferase</keyword>
<comment type="pathway">
    <text evidence="2 16">Cell wall biogenesis; peptidoglycan biosynthesis.</text>
</comment>
<evidence type="ECO:0000256" key="7">
    <source>
        <dbReference type="ARBA" id="ARBA00022692"/>
    </source>
</evidence>
<organism evidence="17 18">
    <name type="scientific">Candidatus Coxiella mudrowiae</name>
    <dbReference type="NCBI Taxonomy" id="2054173"/>
    <lineage>
        <taxon>Bacteria</taxon>
        <taxon>Pseudomonadati</taxon>
        <taxon>Pseudomonadota</taxon>
        <taxon>Gammaproteobacteria</taxon>
        <taxon>Legionellales</taxon>
        <taxon>Coxiellaceae</taxon>
        <taxon>Coxiella</taxon>
    </lineage>
</organism>
<keyword evidence="13 16" id="KW-0961">Cell wall biogenesis/degradation</keyword>
<dbReference type="InterPro" id="IPR018365">
    <property type="entry name" value="Cell_cycle_FtsW-rel_CS"/>
</dbReference>
<keyword evidence="16" id="KW-0997">Cell inner membrane</keyword>
<gene>
    <name evidence="16 17" type="primary">ftsW</name>
    <name evidence="17" type="ORF">CleRT_14300</name>
</gene>
<name>A0ABN4HR39_9COXI</name>
<dbReference type="PANTHER" id="PTHR30474">
    <property type="entry name" value="CELL CYCLE PROTEIN"/>
    <property type="match status" value="1"/>
</dbReference>
<sequence>MRQKSPALGLYDRWIIISTLSLLALGLLMVASASMVISDRQFGYPFHYFIHQLVYLILGLLLAVTASRVPIKICQKYSGYLFLLSFLLLIIVLLPGIGRTVNGSRRWIQLGFFSLQISEIVKLAAILYLASYLQRYQNEVRKELKGFLKPMVLVMFLSSLLLLEPDFGAAVVVTMTYMALLFLGGVRLWPFCVLLILVLISLALLAVLSPYRLQRLTAFLNPWHNAFGSGYQLIQSLIAFGRGGLFGVGLGNSIQKLFYLPEAHTDFLFAVLAEELGLIGELLVFTLFIILIVRIFVIGRCAETNNQLFSAYVAYGFALWLGLQTLINIGVNIGVLPTKGLTLPFISYGGSSMLINCLVIGILLRIAYEVHQENGTKGSRLTNY</sequence>
<keyword evidence="12 16" id="KW-0131">Cell cycle</keyword>
<feature type="transmembrane region" description="Helical" evidence="16">
    <location>
        <begin position="276"/>
        <end position="297"/>
    </location>
</feature>
<feature type="transmembrane region" description="Helical" evidence="16">
    <location>
        <begin position="345"/>
        <end position="368"/>
    </location>
</feature>
<evidence type="ECO:0000256" key="13">
    <source>
        <dbReference type="ARBA" id="ARBA00023316"/>
    </source>
</evidence>
<comment type="similarity">
    <text evidence="14 16">Belongs to the SEDS family. FtsW subfamily.</text>
</comment>
<feature type="transmembrane region" description="Helical" evidence="16">
    <location>
        <begin position="309"/>
        <end position="333"/>
    </location>
</feature>
<accession>A0ABN4HR39</accession>
<dbReference type="EMBL" id="CP011126">
    <property type="protein sequence ID" value="AKQ33957.1"/>
    <property type="molecule type" value="Genomic_DNA"/>
</dbReference>
<evidence type="ECO:0000256" key="8">
    <source>
        <dbReference type="ARBA" id="ARBA00022960"/>
    </source>
</evidence>
<keyword evidence="9 16" id="KW-0573">Peptidoglycan synthesis</keyword>
<dbReference type="PANTHER" id="PTHR30474:SF2">
    <property type="entry name" value="PEPTIDOGLYCAN GLYCOSYLTRANSFERASE FTSW-RELATED"/>
    <property type="match status" value="1"/>
</dbReference>
<keyword evidence="7 16" id="KW-0812">Transmembrane</keyword>
<keyword evidence="3 16" id="KW-1003">Cell membrane</keyword>
<evidence type="ECO:0000256" key="11">
    <source>
        <dbReference type="ARBA" id="ARBA00023136"/>
    </source>
</evidence>
<keyword evidence="10 16" id="KW-1133">Transmembrane helix</keyword>
<keyword evidence="8 16" id="KW-0133">Cell shape</keyword>
<comment type="catalytic activity">
    <reaction evidence="15 16">
        <text>[GlcNAc-(1-&gt;4)-Mur2Ac(oyl-L-Ala-gamma-D-Glu-L-Lys-D-Ala-D-Ala)](n)-di-trans,octa-cis-undecaprenyl diphosphate + beta-D-GlcNAc-(1-&gt;4)-Mur2Ac(oyl-L-Ala-gamma-D-Glu-L-Lys-D-Ala-D-Ala)-di-trans,octa-cis-undecaprenyl diphosphate = [GlcNAc-(1-&gt;4)-Mur2Ac(oyl-L-Ala-gamma-D-Glu-L-Lys-D-Ala-D-Ala)](n+1)-di-trans,octa-cis-undecaprenyl diphosphate + di-trans,octa-cis-undecaprenyl diphosphate + H(+)</text>
        <dbReference type="Rhea" id="RHEA:23708"/>
        <dbReference type="Rhea" id="RHEA-COMP:9602"/>
        <dbReference type="Rhea" id="RHEA-COMP:9603"/>
        <dbReference type="ChEBI" id="CHEBI:15378"/>
        <dbReference type="ChEBI" id="CHEBI:58405"/>
        <dbReference type="ChEBI" id="CHEBI:60033"/>
        <dbReference type="ChEBI" id="CHEBI:78435"/>
        <dbReference type="EC" id="2.4.99.28"/>
    </reaction>
</comment>
<evidence type="ECO:0000256" key="16">
    <source>
        <dbReference type="HAMAP-Rule" id="MF_00913"/>
    </source>
</evidence>
<feature type="transmembrane region" description="Helical" evidence="16">
    <location>
        <begin position="49"/>
        <end position="67"/>
    </location>
</feature>
<evidence type="ECO:0000256" key="4">
    <source>
        <dbReference type="ARBA" id="ARBA00022618"/>
    </source>
</evidence>
<feature type="transmembrane region" description="Helical" evidence="16">
    <location>
        <begin position="12"/>
        <end position="37"/>
    </location>
</feature>
<keyword evidence="6 16" id="KW-0808">Transferase</keyword>
<feature type="transmembrane region" description="Helical" evidence="16">
    <location>
        <begin position="79"/>
        <end position="98"/>
    </location>
</feature>
<evidence type="ECO:0000256" key="9">
    <source>
        <dbReference type="ARBA" id="ARBA00022984"/>
    </source>
</evidence>
<dbReference type="PROSITE" id="PS00428">
    <property type="entry name" value="FTSW_RODA_SPOVE"/>
    <property type="match status" value="1"/>
</dbReference>
<proteinExistence type="inferred from homology"/>
<comment type="subcellular location">
    <subcellularLocation>
        <location evidence="16">Cell inner membrane</location>
        <topology evidence="16">Multi-pass membrane protein</topology>
    </subcellularLocation>
    <subcellularLocation>
        <location evidence="1">Cell membrane</location>
        <topology evidence="1">Multi-pass membrane protein</topology>
    </subcellularLocation>
    <text evidence="16">Localizes to the division septum.</text>
</comment>
<dbReference type="NCBIfam" id="TIGR02614">
    <property type="entry name" value="ftsW"/>
    <property type="match status" value="1"/>
</dbReference>
<keyword evidence="4 16" id="KW-0132">Cell division</keyword>
<dbReference type="InterPro" id="IPR013437">
    <property type="entry name" value="FtsW"/>
</dbReference>
<feature type="transmembrane region" description="Helical" evidence="16">
    <location>
        <begin position="110"/>
        <end position="130"/>
    </location>
</feature>
<evidence type="ECO:0000256" key="15">
    <source>
        <dbReference type="ARBA" id="ARBA00049902"/>
    </source>
</evidence>
<dbReference type="RefSeq" id="WP_048875631.1">
    <property type="nucleotide sequence ID" value="NZ_CP011126.1"/>
</dbReference>
<keyword evidence="18" id="KW-1185">Reference proteome</keyword>
<feature type="transmembrane region" description="Helical" evidence="16">
    <location>
        <begin position="151"/>
        <end position="182"/>
    </location>
</feature>
<evidence type="ECO:0000256" key="1">
    <source>
        <dbReference type="ARBA" id="ARBA00004651"/>
    </source>
</evidence>
<protein>
    <recommendedName>
        <fullName evidence="16">Probable peptidoglycan glycosyltransferase FtsW</fullName>
        <shortName evidence="16">PGT</shortName>
        <ecNumber evidence="16">2.4.99.28</ecNumber>
    </recommendedName>
    <alternativeName>
        <fullName evidence="16">Cell division protein FtsW</fullName>
    </alternativeName>
    <alternativeName>
        <fullName evidence="16">Cell wall polymerase</fullName>
    </alternativeName>
    <alternativeName>
        <fullName evidence="16">Peptidoglycan polymerase</fullName>
        <shortName evidence="16">PG polymerase</shortName>
    </alternativeName>
</protein>
<comment type="function">
    <text evidence="16">Peptidoglycan polymerase that is essential for cell division.</text>
</comment>
<dbReference type="EC" id="2.4.99.28" evidence="16"/>
<evidence type="ECO:0000313" key="17">
    <source>
        <dbReference type="EMBL" id="AKQ33957.1"/>
    </source>
</evidence>
<evidence type="ECO:0000256" key="10">
    <source>
        <dbReference type="ARBA" id="ARBA00022989"/>
    </source>
</evidence>
<dbReference type="InterPro" id="IPR001182">
    <property type="entry name" value="FtsW/RodA"/>
</dbReference>
<dbReference type="Pfam" id="PF01098">
    <property type="entry name" value="FTSW_RODA_SPOVE"/>
    <property type="match status" value="1"/>
</dbReference>
<evidence type="ECO:0000256" key="5">
    <source>
        <dbReference type="ARBA" id="ARBA00022676"/>
    </source>
</evidence>
<feature type="transmembrane region" description="Helical" evidence="16">
    <location>
        <begin position="188"/>
        <end position="208"/>
    </location>
</feature>
<dbReference type="HAMAP" id="MF_00913">
    <property type="entry name" value="PGT_FtsW_proteobact"/>
    <property type="match status" value="1"/>
</dbReference>